<dbReference type="Gene3D" id="3.30.9.10">
    <property type="entry name" value="D-Amino Acid Oxidase, subunit A, domain 2"/>
    <property type="match status" value="1"/>
</dbReference>
<evidence type="ECO:0000256" key="4">
    <source>
        <dbReference type="ARBA" id="ARBA00023002"/>
    </source>
</evidence>
<organism evidence="6 8">
    <name type="scientific">Mycetocola lacteus</name>
    <dbReference type="NCBI Taxonomy" id="76637"/>
    <lineage>
        <taxon>Bacteria</taxon>
        <taxon>Bacillati</taxon>
        <taxon>Actinomycetota</taxon>
        <taxon>Actinomycetes</taxon>
        <taxon>Micrococcales</taxon>
        <taxon>Microbacteriaceae</taxon>
        <taxon>Mycetocola</taxon>
    </lineage>
</organism>
<dbReference type="AlphaFoldDB" id="A0A3L7AJR3"/>
<keyword evidence="8" id="KW-1185">Reference proteome</keyword>
<gene>
    <name evidence="7" type="ORF">D9V34_00690</name>
    <name evidence="6" type="ORF">D9V34_12985</name>
</gene>
<evidence type="ECO:0000256" key="3">
    <source>
        <dbReference type="ARBA" id="ARBA00022630"/>
    </source>
</evidence>
<dbReference type="EMBL" id="RCUY01000001">
    <property type="protein sequence ID" value="RLP84551.1"/>
    <property type="molecule type" value="Genomic_DNA"/>
</dbReference>
<dbReference type="GO" id="GO:0016491">
    <property type="term" value="F:oxidoreductase activity"/>
    <property type="evidence" value="ECO:0007669"/>
    <property type="project" value="UniProtKB-KW"/>
</dbReference>
<dbReference type="RefSeq" id="WP_121687036.1">
    <property type="nucleotide sequence ID" value="NZ_RCUY01000001.1"/>
</dbReference>
<dbReference type="EMBL" id="RCUY01000011">
    <property type="protein sequence ID" value="RLP80766.1"/>
    <property type="molecule type" value="Genomic_DNA"/>
</dbReference>
<dbReference type="Gene3D" id="3.50.50.60">
    <property type="entry name" value="FAD/NAD(P)-binding domain"/>
    <property type="match status" value="1"/>
</dbReference>
<reference evidence="6 8" key="1">
    <citation type="submission" date="2018-10" db="EMBL/GenBank/DDBJ databases">
        <authorList>
            <person name="Li J."/>
        </authorList>
    </citation>
    <scope>NUCLEOTIDE SEQUENCE [LARGE SCALE GENOMIC DNA]</scope>
    <source>
        <strain evidence="6 8">JCM 11654</strain>
    </source>
</reference>
<evidence type="ECO:0000313" key="8">
    <source>
        <dbReference type="Proteomes" id="UP000269438"/>
    </source>
</evidence>
<evidence type="ECO:0000313" key="7">
    <source>
        <dbReference type="EMBL" id="RLP84551.1"/>
    </source>
</evidence>
<keyword evidence="3" id="KW-0285">Flavoprotein</keyword>
<evidence type="ECO:0000256" key="1">
    <source>
        <dbReference type="ARBA" id="ARBA00001974"/>
    </source>
</evidence>
<comment type="similarity">
    <text evidence="2">Belongs to the DadA oxidoreductase family.</text>
</comment>
<comment type="caution">
    <text evidence="6">The sequence shown here is derived from an EMBL/GenBank/DDBJ whole genome shotgun (WGS) entry which is preliminary data.</text>
</comment>
<dbReference type="PANTHER" id="PTHR13847:SF286">
    <property type="entry name" value="D-AMINO ACID DEHYDROGENASE"/>
    <property type="match status" value="1"/>
</dbReference>
<keyword evidence="4" id="KW-0560">Oxidoreductase</keyword>
<dbReference type="InterPro" id="IPR036188">
    <property type="entry name" value="FAD/NAD-bd_sf"/>
</dbReference>
<dbReference type="PANTHER" id="PTHR13847">
    <property type="entry name" value="SARCOSINE DEHYDROGENASE-RELATED"/>
    <property type="match status" value="1"/>
</dbReference>
<dbReference type="InterPro" id="IPR006076">
    <property type="entry name" value="FAD-dep_OxRdtase"/>
</dbReference>
<evidence type="ECO:0000259" key="5">
    <source>
        <dbReference type="Pfam" id="PF01266"/>
    </source>
</evidence>
<dbReference type="Proteomes" id="UP000269438">
    <property type="component" value="Unassembled WGS sequence"/>
</dbReference>
<name>A0A3L7AJR3_9MICO</name>
<sequence>MTTHPTPPHIIIVGAGIIGLSHAVAALDAGYLVTVLDRDSRAVGASIRNFGHLGFGAHGGALAELADQARPRWIELARRAGIPLHHTGTLVLARDEVERAVLSEVCATERFVNARSVDAAAAAHLLGRPAIDPESAGLLVPGDLTVNPREAVGALAGWVHAHPNGEVRWGVSVHDVSTGTVATSQGPLSADHIIVTTGHRLGELFPEIAALHGLGECALQMLRIRTPHICGPGPAVLTGTSMLRYSAFAGPAAARLRVHLDQSRPDLREIDANVMLTRHTDGSLLIGDTHRVDSATPPFLDERWSRIILEEITAILGAGPPEVVERWQGIYAHSPTHDIVDARPLPGVSVLTLGTGIGMTLGPALGSRTIHALTESLPPTTHRGES</sequence>
<accession>A0A3L7AJR3</accession>
<evidence type="ECO:0000256" key="2">
    <source>
        <dbReference type="ARBA" id="ARBA00009410"/>
    </source>
</evidence>
<dbReference type="NCBIfam" id="TIGR03364">
    <property type="entry name" value="HpnW_proposed"/>
    <property type="match status" value="1"/>
</dbReference>
<dbReference type="GO" id="GO:0005737">
    <property type="term" value="C:cytoplasm"/>
    <property type="evidence" value="ECO:0007669"/>
    <property type="project" value="TreeGrafter"/>
</dbReference>
<dbReference type="InterPro" id="IPR017741">
    <property type="entry name" value="FAD-dependent_OxRdtase_HpnW"/>
</dbReference>
<protein>
    <submittedName>
        <fullName evidence="6">TIGR03364 family FAD-dependent oxidoreductase</fullName>
    </submittedName>
</protein>
<feature type="domain" description="FAD dependent oxidoreductase" evidence="5">
    <location>
        <begin position="10"/>
        <end position="367"/>
    </location>
</feature>
<dbReference type="OrthoDB" id="9799943at2"/>
<dbReference type="SUPFAM" id="SSF51905">
    <property type="entry name" value="FAD/NAD(P)-binding domain"/>
    <property type="match status" value="1"/>
</dbReference>
<dbReference type="Pfam" id="PF01266">
    <property type="entry name" value="DAO"/>
    <property type="match status" value="1"/>
</dbReference>
<evidence type="ECO:0000313" key="6">
    <source>
        <dbReference type="EMBL" id="RLP80766.1"/>
    </source>
</evidence>
<comment type="cofactor">
    <cofactor evidence="1">
        <name>FAD</name>
        <dbReference type="ChEBI" id="CHEBI:57692"/>
    </cofactor>
</comment>
<proteinExistence type="inferred from homology"/>